<gene>
    <name evidence="5" type="ORF">ABEG17_04155</name>
</gene>
<dbReference type="PANTHER" id="PTHR48078:SF7">
    <property type="entry name" value="BLL6502 PROTEIN"/>
    <property type="match status" value="1"/>
</dbReference>
<dbReference type="GO" id="GO:0009097">
    <property type="term" value="P:isoleucine biosynthetic process"/>
    <property type="evidence" value="ECO:0007669"/>
    <property type="project" value="TreeGrafter"/>
</dbReference>
<dbReference type="Gene3D" id="3.40.50.1100">
    <property type="match status" value="2"/>
</dbReference>
<dbReference type="NCBIfam" id="NF004771">
    <property type="entry name" value="PRK06110.1"/>
    <property type="match status" value="1"/>
</dbReference>
<feature type="domain" description="Tryptophan synthase beta chain-like PALP" evidence="4">
    <location>
        <begin position="18"/>
        <end position="304"/>
    </location>
</feature>
<dbReference type="InterPro" id="IPR050147">
    <property type="entry name" value="Ser/Thr_Dehydratase"/>
</dbReference>
<dbReference type="InterPro" id="IPR036052">
    <property type="entry name" value="TrpB-like_PALP_sf"/>
</dbReference>
<dbReference type="Pfam" id="PF00291">
    <property type="entry name" value="PALP"/>
    <property type="match status" value="1"/>
</dbReference>
<evidence type="ECO:0000259" key="4">
    <source>
        <dbReference type="Pfam" id="PF00291"/>
    </source>
</evidence>
<protein>
    <submittedName>
        <fullName evidence="5">Threonine dehydratase</fullName>
        <ecNumber evidence="5">4.3.1.19</ecNumber>
    </submittedName>
</protein>
<keyword evidence="3 5" id="KW-0456">Lyase</keyword>
<evidence type="ECO:0000313" key="5">
    <source>
        <dbReference type="EMBL" id="XBO44542.1"/>
    </source>
</evidence>
<comment type="cofactor">
    <cofactor evidence="1">
        <name>pyridoxal 5'-phosphate</name>
        <dbReference type="ChEBI" id="CHEBI:597326"/>
    </cofactor>
</comment>
<dbReference type="PANTHER" id="PTHR48078">
    <property type="entry name" value="THREONINE DEHYDRATASE, MITOCHONDRIAL-RELATED"/>
    <property type="match status" value="1"/>
</dbReference>
<dbReference type="SUPFAM" id="SSF53686">
    <property type="entry name" value="Tryptophan synthase beta subunit-like PLP-dependent enzymes"/>
    <property type="match status" value="1"/>
</dbReference>
<dbReference type="GO" id="GO:0006565">
    <property type="term" value="P:L-serine catabolic process"/>
    <property type="evidence" value="ECO:0007669"/>
    <property type="project" value="TreeGrafter"/>
</dbReference>
<keyword evidence="2" id="KW-0663">Pyridoxal phosphate</keyword>
<reference evidence="5" key="1">
    <citation type="submission" date="2024-05" db="EMBL/GenBank/DDBJ databases">
        <authorList>
            <person name="Kim S."/>
            <person name="Heo J."/>
            <person name="Choi H."/>
            <person name="Choi Y."/>
            <person name="Kwon S.-W."/>
            <person name="Kim Y."/>
        </authorList>
    </citation>
    <scope>NUCLEOTIDE SEQUENCE</scope>
    <source>
        <strain evidence="5">KACC 23699</strain>
    </source>
</reference>
<dbReference type="InterPro" id="IPR001926">
    <property type="entry name" value="TrpB-like_PALP"/>
</dbReference>
<dbReference type="CDD" id="cd01562">
    <property type="entry name" value="Thr-dehyd"/>
    <property type="match status" value="1"/>
</dbReference>
<sequence>MSFSMADLDAATAVVRTHFPATPQFAWPLLGEHVGATVWVKHENQTPTGAFKVRGGLVYADRLARERPEVTGIVSATRGNHGQSLAYAGSAAGLRVVIVVPEGNSPDKNAAMEGFGAELVVHGADFQESREQAARLGEELGLETVPSFHRDLVVGVATYAKELFDAAGPLDAVYVGVGMGSGIAGIVGVRDLLGLSTRVVGVVAEQAPATALSFAAGEVVTTERAATFVDGVACRTPDPEAIATIVAGADHVVTVSEDDTAEAMRVLLRTTHQLAEPAGAIALAGLLAEREAVAGTRVGVILSGGNCDSSILAEVLAGRTPAA</sequence>
<dbReference type="EMBL" id="CP157483">
    <property type="protein sequence ID" value="XBO44542.1"/>
    <property type="molecule type" value="Genomic_DNA"/>
</dbReference>
<evidence type="ECO:0000256" key="2">
    <source>
        <dbReference type="ARBA" id="ARBA00022898"/>
    </source>
</evidence>
<dbReference type="GO" id="GO:0004794">
    <property type="term" value="F:threonine deaminase activity"/>
    <property type="evidence" value="ECO:0007669"/>
    <property type="project" value="UniProtKB-EC"/>
</dbReference>
<evidence type="ECO:0000256" key="3">
    <source>
        <dbReference type="ARBA" id="ARBA00023239"/>
    </source>
</evidence>
<dbReference type="GO" id="GO:0003941">
    <property type="term" value="F:L-serine ammonia-lyase activity"/>
    <property type="evidence" value="ECO:0007669"/>
    <property type="project" value="TreeGrafter"/>
</dbReference>
<accession>A0AAU7JVT9</accession>
<name>A0AAU7JVT9_9MICO</name>
<dbReference type="EC" id="4.3.1.19" evidence="5"/>
<dbReference type="GO" id="GO:0006567">
    <property type="term" value="P:L-threonine catabolic process"/>
    <property type="evidence" value="ECO:0007669"/>
    <property type="project" value="TreeGrafter"/>
</dbReference>
<proteinExistence type="predicted"/>
<organism evidence="5">
    <name type="scientific">Pedococcus sp. KACC 23699</name>
    <dbReference type="NCBI Taxonomy" id="3149228"/>
    <lineage>
        <taxon>Bacteria</taxon>
        <taxon>Bacillati</taxon>
        <taxon>Actinomycetota</taxon>
        <taxon>Actinomycetes</taxon>
        <taxon>Micrococcales</taxon>
        <taxon>Intrasporangiaceae</taxon>
        <taxon>Pedococcus</taxon>
    </lineage>
</organism>
<evidence type="ECO:0000256" key="1">
    <source>
        <dbReference type="ARBA" id="ARBA00001933"/>
    </source>
</evidence>
<dbReference type="RefSeq" id="WP_406832027.1">
    <property type="nucleotide sequence ID" value="NZ_CP157483.1"/>
</dbReference>
<dbReference type="AlphaFoldDB" id="A0AAU7JVT9"/>